<name>A0ABX5WQ24_9GAMM</name>
<dbReference type="RefSeq" id="WP_140946912.1">
    <property type="nucleotide sequence ID" value="NZ_CP041153.1"/>
</dbReference>
<reference evidence="1 2" key="1">
    <citation type="submission" date="2019-06" db="EMBL/GenBank/DDBJ databases">
        <title>Complete genome of Shewanella marisflavi ECSMB14101, a mussel settlement-inducing bacterium isolated from East China Sea.</title>
        <authorList>
            <person name="Yang J."/>
            <person name="Liang X."/>
            <person name="Chang R."/>
            <person name="Peng L."/>
        </authorList>
    </citation>
    <scope>NUCLEOTIDE SEQUENCE [LARGE SCALE GENOMIC DNA]</scope>
    <source>
        <strain evidence="1 2">ECSMB14101</strain>
    </source>
</reference>
<organism evidence="1 2">
    <name type="scientific">Shewanella marisflavi</name>
    <dbReference type="NCBI Taxonomy" id="260364"/>
    <lineage>
        <taxon>Bacteria</taxon>
        <taxon>Pseudomonadati</taxon>
        <taxon>Pseudomonadota</taxon>
        <taxon>Gammaproteobacteria</taxon>
        <taxon>Alteromonadales</taxon>
        <taxon>Shewanellaceae</taxon>
        <taxon>Shewanella</taxon>
    </lineage>
</organism>
<proteinExistence type="predicted"/>
<keyword evidence="2" id="KW-1185">Reference proteome</keyword>
<dbReference type="SUPFAM" id="SSF53756">
    <property type="entry name" value="UDP-Glycosyltransferase/glycogen phosphorylase"/>
    <property type="match status" value="1"/>
</dbReference>
<dbReference type="Gene3D" id="3.40.50.2000">
    <property type="entry name" value="Glycogen Phosphorylase B"/>
    <property type="match status" value="2"/>
</dbReference>
<accession>A0ABX5WQ24</accession>
<sequence>MKILTVTNMYPSESCPYFGVFVKEIVDGIKARGIHVDLVNIVPPKSGGSYLSYCYCFFVLIFKRILNAYDVVYCHHAFCVFLCKILFFKNIVYTNHEGEFFKRSLIERVKDNAVRVSNVTIFVNKNMAEHYTKLYPDGNYIFQPCGLDFEKFPLVSMEEAKEILGLSLSTEYIFFPADPQRKEKNFSLLNEVYNSNHKYFNEMGCDIITGGSIPYEEMYLYYCACSVVVSCSEYESDGMIYKESLYCNRPFLSTDVGNARFYSSLGDGVIYTDSESLFKSLKYFLGIKQNDKELKRATFNECFSIDRYLDRVIRVFGIQLKQDSK</sequence>
<evidence type="ECO:0000313" key="1">
    <source>
        <dbReference type="EMBL" id="QDF75860.1"/>
    </source>
</evidence>
<protein>
    <submittedName>
        <fullName evidence="1">Glycosyltransferase family 4 protein</fullName>
    </submittedName>
</protein>
<gene>
    <name evidence="1" type="ORF">FGA12_12295</name>
</gene>
<dbReference type="Proteomes" id="UP000318758">
    <property type="component" value="Chromosome"/>
</dbReference>
<evidence type="ECO:0000313" key="2">
    <source>
        <dbReference type="Proteomes" id="UP000318758"/>
    </source>
</evidence>
<dbReference type="EMBL" id="CP041153">
    <property type="protein sequence ID" value="QDF75860.1"/>
    <property type="molecule type" value="Genomic_DNA"/>
</dbReference>